<proteinExistence type="inferred from homology"/>
<evidence type="ECO:0000256" key="2">
    <source>
        <dbReference type="ARBA" id="ARBA00007520"/>
    </source>
</evidence>
<dbReference type="Gene3D" id="1.20.1250.20">
    <property type="entry name" value="MFS general substrate transporter like domains"/>
    <property type="match status" value="1"/>
</dbReference>
<feature type="transmembrane region" description="Helical" evidence="8">
    <location>
        <begin position="289"/>
        <end position="312"/>
    </location>
</feature>
<dbReference type="OrthoDB" id="7375466at2"/>
<evidence type="ECO:0000313" key="10">
    <source>
        <dbReference type="EMBL" id="TDD50704.1"/>
    </source>
</evidence>
<dbReference type="EMBL" id="SMKX01000119">
    <property type="protein sequence ID" value="TDD50704.1"/>
    <property type="molecule type" value="Genomic_DNA"/>
</dbReference>
<feature type="transmembrane region" description="Helical" evidence="8">
    <location>
        <begin position="245"/>
        <end position="268"/>
    </location>
</feature>
<evidence type="ECO:0000256" key="3">
    <source>
        <dbReference type="ARBA" id="ARBA00022448"/>
    </source>
</evidence>
<dbReference type="AlphaFoldDB" id="A0A4R4Z181"/>
<keyword evidence="3" id="KW-0813">Transport</keyword>
<feature type="transmembrane region" description="Helical" evidence="8">
    <location>
        <begin position="99"/>
        <end position="118"/>
    </location>
</feature>
<dbReference type="GO" id="GO:0005886">
    <property type="term" value="C:plasma membrane"/>
    <property type="evidence" value="ECO:0007669"/>
    <property type="project" value="UniProtKB-SubCell"/>
</dbReference>
<dbReference type="InterPro" id="IPR011701">
    <property type="entry name" value="MFS"/>
</dbReference>
<evidence type="ECO:0000313" key="11">
    <source>
        <dbReference type="Proteomes" id="UP000295124"/>
    </source>
</evidence>
<evidence type="ECO:0000256" key="7">
    <source>
        <dbReference type="ARBA" id="ARBA00023136"/>
    </source>
</evidence>
<feature type="transmembrane region" description="Helical" evidence="8">
    <location>
        <begin position="187"/>
        <end position="207"/>
    </location>
</feature>
<dbReference type="PANTHER" id="PTHR23501:SF197">
    <property type="entry name" value="COMD"/>
    <property type="match status" value="1"/>
</dbReference>
<dbReference type="GO" id="GO:0022857">
    <property type="term" value="F:transmembrane transporter activity"/>
    <property type="evidence" value="ECO:0007669"/>
    <property type="project" value="InterPro"/>
</dbReference>
<protein>
    <submittedName>
        <fullName evidence="10">DHA2 family efflux MFS transporter permease subunit</fullName>
    </submittedName>
</protein>
<dbReference type="InterPro" id="IPR036259">
    <property type="entry name" value="MFS_trans_sf"/>
</dbReference>
<keyword evidence="7 8" id="KW-0472">Membrane</keyword>
<dbReference type="PRINTS" id="PR01036">
    <property type="entry name" value="TCRTETB"/>
</dbReference>
<evidence type="ECO:0000256" key="1">
    <source>
        <dbReference type="ARBA" id="ARBA00004651"/>
    </source>
</evidence>
<feature type="transmembrane region" description="Helical" evidence="8">
    <location>
        <begin position="31"/>
        <end position="49"/>
    </location>
</feature>
<dbReference type="InterPro" id="IPR020846">
    <property type="entry name" value="MFS_dom"/>
</dbReference>
<feature type="transmembrane region" description="Helical" evidence="8">
    <location>
        <begin position="493"/>
        <end position="510"/>
    </location>
</feature>
<comment type="similarity">
    <text evidence="2">Belongs to the major facilitator superfamily. TCR/Tet family.</text>
</comment>
<sequence length="540" mass="56701">MSTTEPATAGGAAPVSGPGDNAPQYLSHKQILVVLGGLMAGMFLAALDQSIVGTALPQIVSEFNSLDKLSWVVTAYLLTSTASTPLWGKISDLYGRRPLFIAAIVTFLAGSVLAALSQNIEMLIGFRAVQGLGAGGLMSLAFATIGDVIPPRERGKYMGYFGAVFGLSSVAGPLLGGLLTDGPGWRWIFWINLPIGLVALGVVAAVLKLPHVKRSHKIDYIGAAVVTAAVTTLLLAISWSGPTNGWGTATTIALLVSSVVLAVAFVFVELRVAEPIIPMDLFKGRIFSGYAGFAFLLGVAMFGALIFLPLYLQAVKDMSPTRSGLALLPMIVGIFSASISSGQLMSKSGRYKIYPIFSAILVAGAMLLLSTLSMTTPYWHLAIYMFIMGAGLGLSMQITVTAAQNSVPRQHMGTATSTMTFFRSMGGAIGTAVFGTVLTSRLTDHLTTLVPNAAPGMIEKLSQAANSVPMLHALQEPMKGWALHGLVDAMGDVFLVSLPFLAIALVLAIITPEQRLAGRTEGPKSDEDIELEAQAAASMH</sequence>
<keyword evidence="11" id="KW-1185">Reference proteome</keyword>
<dbReference type="PROSITE" id="PS50850">
    <property type="entry name" value="MFS"/>
    <property type="match status" value="1"/>
</dbReference>
<organism evidence="10 11">
    <name type="scientific">Kribbella antibiotica</name>
    <dbReference type="NCBI Taxonomy" id="190195"/>
    <lineage>
        <taxon>Bacteria</taxon>
        <taxon>Bacillati</taxon>
        <taxon>Actinomycetota</taxon>
        <taxon>Actinomycetes</taxon>
        <taxon>Propionibacteriales</taxon>
        <taxon>Kribbellaceae</taxon>
        <taxon>Kribbella</taxon>
    </lineage>
</organism>
<feature type="transmembrane region" description="Helical" evidence="8">
    <location>
        <begin position="421"/>
        <end position="442"/>
    </location>
</feature>
<keyword evidence="6 8" id="KW-1133">Transmembrane helix</keyword>
<name>A0A4R4Z181_9ACTN</name>
<dbReference type="CDD" id="cd17502">
    <property type="entry name" value="MFS_Azr1_MDR_like"/>
    <property type="match status" value="1"/>
</dbReference>
<dbReference type="NCBIfam" id="TIGR00711">
    <property type="entry name" value="efflux_EmrB"/>
    <property type="match status" value="1"/>
</dbReference>
<feature type="transmembrane region" description="Helical" evidence="8">
    <location>
        <begin position="219"/>
        <end position="239"/>
    </location>
</feature>
<keyword evidence="5 8" id="KW-0812">Transmembrane</keyword>
<keyword evidence="4" id="KW-1003">Cell membrane</keyword>
<evidence type="ECO:0000256" key="5">
    <source>
        <dbReference type="ARBA" id="ARBA00022692"/>
    </source>
</evidence>
<evidence type="ECO:0000259" key="9">
    <source>
        <dbReference type="PROSITE" id="PS50850"/>
    </source>
</evidence>
<dbReference type="Gene3D" id="1.20.1720.10">
    <property type="entry name" value="Multidrug resistance protein D"/>
    <property type="match status" value="1"/>
</dbReference>
<feature type="transmembrane region" description="Helical" evidence="8">
    <location>
        <begin position="324"/>
        <end position="341"/>
    </location>
</feature>
<feature type="transmembrane region" description="Helical" evidence="8">
    <location>
        <begin position="157"/>
        <end position="175"/>
    </location>
</feature>
<dbReference type="RefSeq" id="WP_132173703.1">
    <property type="nucleotide sequence ID" value="NZ_SMKX01000119.1"/>
</dbReference>
<feature type="transmembrane region" description="Helical" evidence="8">
    <location>
        <begin position="353"/>
        <end position="372"/>
    </location>
</feature>
<gene>
    <name evidence="10" type="ORF">E1263_30725</name>
</gene>
<dbReference type="Pfam" id="PF07690">
    <property type="entry name" value="MFS_1"/>
    <property type="match status" value="1"/>
</dbReference>
<feature type="domain" description="Major facilitator superfamily (MFS) profile" evidence="9">
    <location>
        <begin position="34"/>
        <end position="516"/>
    </location>
</feature>
<feature type="transmembrane region" description="Helical" evidence="8">
    <location>
        <begin position="124"/>
        <end position="145"/>
    </location>
</feature>
<dbReference type="PANTHER" id="PTHR23501">
    <property type="entry name" value="MAJOR FACILITATOR SUPERFAMILY"/>
    <property type="match status" value="1"/>
</dbReference>
<dbReference type="SUPFAM" id="SSF103473">
    <property type="entry name" value="MFS general substrate transporter"/>
    <property type="match status" value="1"/>
</dbReference>
<comment type="caution">
    <text evidence="10">The sequence shown here is derived from an EMBL/GenBank/DDBJ whole genome shotgun (WGS) entry which is preliminary data.</text>
</comment>
<dbReference type="Proteomes" id="UP000295124">
    <property type="component" value="Unassembled WGS sequence"/>
</dbReference>
<evidence type="ECO:0000256" key="4">
    <source>
        <dbReference type="ARBA" id="ARBA00022475"/>
    </source>
</evidence>
<feature type="transmembrane region" description="Helical" evidence="8">
    <location>
        <begin position="69"/>
        <end position="87"/>
    </location>
</feature>
<feature type="transmembrane region" description="Helical" evidence="8">
    <location>
        <begin position="378"/>
        <end position="400"/>
    </location>
</feature>
<evidence type="ECO:0000256" key="6">
    <source>
        <dbReference type="ARBA" id="ARBA00022989"/>
    </source>
</evidence>
<reference evidence="10 11" key="1">
    <citation type="submission" date="2019-03" db="EMBL/GenBank/DDBJ databases">
        <title>Draft genome sequences of novel Actinobacteria.</title>
        <authorList>
            <person name="Sahin N."/>
            <person name="Ay H."/>
            <person name="Saygin H."/>
        </authorList>
    </citation>
    <scope>NUCLEOTIDE SEQUENCE [LARGE SCALE GENOMIC DNA]</scope>
    <source>
        <strain evidence="10 11">JCM 13523</strain>
    </source>
</reference>
<comment type="subcellular location">
    <subcellularLocation>
        <location evidence="1">Cell membrane</location>
        <topology evidence="1">Multi-pass membrane protein</topology>
    </subcellularLocation>
</comment>
<dbReference type="FunFam" id="1.20.1720.10:FF:000004">
    <property type="entry name" value="EmrB/QacA family drug resistance transporter"/>
    <property type="match status" value="1"/>
</dbReference>
<accession>A0A4R4Z181</accession>
<evidence type="ECO:0000256" key="8">
    <source>
        <dbReference type="SAM" id="Phobius"/>
    </source>
</evidence>
<dbReference type="InterPro" id="IPR004638">
    <property type="entry name" value="EmrB-like"/>
</dbReference>